<dbReference type="EMBL" id="CP002541">
    <property type="protein sequence ID" value="ADY12869.1"/>
    <property type="molecule type" value="Genomic_DNA"/>
</dbReference>
<gene>
    <name evidence="4" type="ordered locus">SpiBuddy_1044</name>
</gene>
<dbReference type="HOGENOM" id="CLU_321818_0_0_12"/>
<dbReference type="InterPro" id="IPR011990">
    <property type="entry name" value="TPR-like_helical_dom_sf"/>
</dbReference>
<feature type="region of interest" description="Disordered" evidence="2">
    <location>
        <begin position="864"/>
        <end position="900"/>
    </location>
</feature>
<dbReference type="Gene3D" id="1.25.40.10">
    <property type="entry name" value="Tetratricopeptide repeat domain"/>
    <property type="match status" value="1"/>
</dbReference>
<evidence type="ECO:0000313" key="4">
    <source>
        <dbReference type="EMBL" id="ADY12869.1"/>
    </source>
</evidence>
<feature type="repeat" description="TPR" evidence="1">
    <location>
        <begin position="212"/>
        <end position="245"/>
    </location>
</feature>
<evidence type="ECO:0000256" key="3">
    <source>
        <dbReference type="SAM" id="SignalP"/>
    </source>
</evidence>
<keyword evidence="5" id="KW-1185">Reference proteome</keyword>
<dbReference type="Pfam" id="PF14559">
    <property type="entry name" value="TPR_19"/>
    <property type="match status" value="1"/>
</dbReference>
<name>F0RYM6_SPHGB</name>
<evidence type="ECO:0000256" key="2">
    <source>
        <dbReference type="SAM" id="MobiDB-lite"/>
    </source>
</evidence>
<feature type="compositionally biased region" description="Polar residues" evidence="2">
    <location>
        <begin position="864"/>
        <end position="877"/>
    </location>
</feature>
<dbReference type="OrthoDB" id="357897at2"/>
<dbReference type="PROSITE" id="PS50005">
    <property type="entry name" value="TPR"/>
    <property type="match status" value="1"/>
</dbReference>
<evidence type="ECO:0000313" key="5">
    <source>
        <dbReference type="Proteomes" id="UP000008466"/>
    </source>
</evidence>
<keyword evidence="1" id="KW-0802">TPR repeat</keyword>
<reference evidence="5" key="1">
    <citation type="submission" date="2011-02" db="EMBL/GenBank/DDBJ databases">
        <title>Complete sequence of Spirochaeta sp. Buddy.</title>
        <authorList>
            <person name="Lucas S."/>
            <person name="Copeland A."/>
            <person name="Lapidus A."/>
            <person name="Cheng J.-F."/>
            <person name="Goodwin L."/>
            <person name="Pitluck S."/>
            <person name="Zeytun A."/>
            <person name="Detter J.C."/>
            <person name="Han C."/>
            <person name="Tapia R."/>
            <person name="Land M."/>
            <person name="Hauser L."/>
            <person name="Kyrpides N."/>
            <person name="Ivanova N."/>
            <person name="Mikhailova N."/>
            <person name="Pagani I."/>
            <person name="Ritalahti K.M."/>
            <person name="Loeffler F.E."/>
            <person name="Woyke T."/>
        </authorList>
    </citation>
    <scope>NUCLEOTIDE SEQUENCE [LARGE SCALE GENOMIC DNA]</scope>
    <source>
        <strain evidence="5">ATCC BAA-1886 / DSM 22777 / Buddy</strain>
    </source>
</reference>
<dbReference type="PROSITE" id="PS51257">
    <property type="entry name" value="PROKAR_LIPOPROTEIN"/>
    <property type="match status" value="1"/>
</dbReference>
<feature type="chain" id="PRO_5003256529" evidence="3">
    <location>
        <begin position="20"/>
        <end position="900"/>
    </location>
</feature>
<protein>
    <submittedName>
        <fullName evidence="4">Uncharacterized protein</fullName>
    </submittedName>
</protein>
<proteinExistence type="predicted"/>
<dbReference type="STRING" id="158189.SpiBuddy_1044"/>
<accession>F0RYM6</accession>
<dbReference type="SUPFAM" id="SSF48452">
    <property type="entry name" value="TPR-like"/>
    <property type="match status" value="1"/>
</dbReference>
<feature type="signal peptide" evidence="3">
    <location>
        <begin position="1"/>
        <end position="19"/>
    </location>
</feature>
<keyword evidence="3" id="KW-0732">Signal</keyword>
<sequence>MRKSLLLCACVLVTGCLCSATLDYRQLMAGYGMSESEIDMAMQYMDSEDAAIPEQEQNPLVPPIQEPLGEDYQIPEFDEAYKELLLQQAKQFYFQLNNRLTAREKIVLRSLFPRDPTFDGQTSAGFDIQKTSLMTSTLLACATSGRLSAALCTAAFSIWPDDSPIISNYALSLAGLLEIGESLALDEDEILSIASYALYCSLQHGQYTQSSIRRLLNLGQLYNRFDRYDEALVVLEKAYKLDSTDSEVCTALASVYQKLGKTQKAKSLLAQKPFLPSASMQQNKAIKAETEILTEYIGLGAGVPIEAMEPAFPLLENQEIVTAADFYKDLIPQEAERVRRFVTSLAKQQTYKIPNPVILTQYATVQAVNAPLGSSALVEFTQALSIYAVRSVAVSVAYQSKMFRNLGIEFRLKVDPEKMLANPQAYEDYTEDMVIEFDDSALQEKIAEFESAAMDFESLLQTRNLDAMMGSMTLFDPSYGILKLKPHEFADAQNIIFQQQNFLAMQQVYQFYLSYIGRLTLETVKAVQESLHAYNEAYKAIALKEEADLKKAEAIENDDQRAIAIHRVHTNYVPQYNGIANRYFNQATNASVPAYKKLEKVVQPMYQKVFSHILLISDPEVREEKELMLRSQILTYVTIALENILTSYAGYEYRDAWDCGCSIDAIRAASEREQKEREKVDKEREARERIAKKQFESKEIPPASPLYQKLDSYGTDLSIPFIPTLKGRISCARTEATFTADFSPVGGPNLDYTFSQSANSGATNHSGGMSMELADGKASLSLRTSVSTDGKGVVTDYQFKGNLDVSASAGPGSIGAGAQASYGSQTGWQSDVQANASLAAKTFAGSASTGYTTSVNGGSALTSSFERDQNPMQSLSESALGKLSEIDDAPKPIWSGKFTE</sequence>
<organism evidence="4 5">
    <name type="scientific">Sphaerochaeta globosa (strain ATCC BAA-1886 / DSM 22777 / Buddy)</name>
    <name type="common">Spirochaeta sp. (strain Buddy)</name>
    <dbReference type="NCBI Taxonomy" id="158189"/>
    <lineage>
        <taxon>Bacteria</taxon>
        <taxon>Pseudomonadati</taxon>
        <taxon>Spirochaetota</taxon>
        <taxon>Spirochaetia</taxon>
        <taxon>Spirochaetales</taxon>
        <taxon>Sphaerochaetaceae</taxon>
        <taxon>Sphaerochaeta</taxon>
    </lineage>
</organism>
<dbReference type="KEGG" id="sbu:SpiBuddy_1044"/>
<evidence type="ECO:0000256" key="1">
    <source>
        <dbReference type="PROSITE-ProRule" id="PRU00339"/>
    </source>
</evidence>
<dbReference type="AlphaFoldDB" id="F0RYM6"/>
<dbReference type="InterPro" id="IPR019734">
    <property type="entry name" value="TPR_rpt"/>
</dbReference>
<dbReference type="RefSeq" id="WP_013606720.1">
    <property type="nucleotide sequence ID" value="NC_015152.1"/>
</dbReference>
<dbReference type="Proteomes" id="UP000008466">
    <property type="component" value="Chromosome"/>
</dbReference>